<dbReference type="AlphaFoldDB" id="A0A133Y3U1"/>
<dbReference type="PATRIC" id="fig|87541.4.peg.264"/>
<gene>
    <name evidence="1" type="ORF">HMPREF3187_00264</name>
</gene>
<sequence length="43" mass="5102">MKANNRVYQDHKATIINWYLNDQAKNINDNSTRKMNYDIGESL</sequence>
<organism evidence="1 2">
    <name type="scientific">Aerococcus christensenii</name>
    <dbReference type="NCBI Taxonomy" id="87541"/>
    <lineage>
        <taxon>Bacteria</taxon>
        <taxon>Bacillati</taxon>
        <taxon>Bacillota</taxon>
        <taxon>Bacilli</taxon>
        <taxon>Lactobacillales</taxon>
        <taxon>Aerococcaceae</taxon>
        <taxon>Aerococcus</taxon>
    </lineage>
</organism>
<evidence type="ECO:0000313" key="1">
    <source>
        <dbReference type="EMBL" id="KXB37870.1"/>
    </source>
</evidence>
<proteinExistence type="predicted"/>
<dbReference type="Proteomes" id="UP000070422">
    <property type="component" value="Unassembled WGS sequence"/>
</dbReference>
<protein>
    <submittedName>
        <fullName evidence="1">Uncharacterized protein</fullName>
    </submittedName>
</protein>
<reference evidence="1 2" key="1">
    <citation type="submission" date="2016-01" db="EMBL/GenBank/DDBJ databases">
        <authorList>
            <person name="Oliw E.H."/>
        </authorList>
    </citation>
    <scope>NUCLEOTIDE SEQUENCE [LARGE SCALE GENOMIC DNA]</scope>
    <source>
        <strain evidence="1 2">KA00635</strain>
    </source>
</reference>
<dbReference type="STRING" id="87541.AWM71_02755"/>
<comment type="caution">
    <text evidence="1">The sequence shown here is derived from an EMBL/GenBank/DDBJ whole genome shotgun (WGS) entry which is preliminary data.</text>
</comment>
<name>A0A133Y3U1_9LACT</name>
<evidence type="ECO:0000313" key="2">
    <source>
        <dbReference type="Proteomes" id="UP000070422"/>
    </source>
</evidence>
<dbReference type="EMBL" id="LSCQ01000017">
    <property type="protein sequence ID" value="KXB37870.1"/>
    <property type="molecule type" value="Genomic_DNA"/>
</dbReference>
<accession>A0A133Y3U1</accession>